<accession>A0A6A6YP52</accession>
<feature type="signal peptide" evidence="1">
    <location>
        <begin position="1"/>
        <end position="17"/>
    </location>
</feature>
<evidence type="ECO:0000313" key="2">
    <source>
        <dbReference type="EMBL" id="KAF2809794.1"/>
    </source>
</evidence>
<dbReference type="AlphaFoldDB" id="A0A6A6YP52"/>
<dbReference type="Proteomes" id="UP000504636">
    <property type="component" value="Unplaced"/>
</dbReference>
<evidence type="ECO:0000256" key="1">
    <source>
        <dbReference type="SAM" id="SignalP"/>
    </source>
</evidence>
<name>A0A6A6YP52_9PEZI</name>
<dbReference type="RefSeq" id="XP_033576758.1">
    <property type="nucleotide sequence ID" value="XM_033728102.1"/>
</dbReference>
<dbReference type="EMBL" id="MU003701">
    <property type="protein sequence ID" value="KAF2809794.1"/>
    <property type="molecule type" value="Genomic_DNA"/>
</dbReference>
<reference evidence="4" key="3">
    <citation type="submission" date="2025-04" db="UniProtKB">
        <authorList>
            <consortium name="RefSeq"/>
        </authorList>
    </citation>
    <scope>IDENTIFICATION</scope>
    <source>
        <strain evidence="4">CBS 304.34</strain>
    </source>
</reference>
<evidence type="ECO:0000313" key="3">
    <source>
        <dbReference type="Proteomes" id="UP000504636"/>
    </source>
</evidence>
<gene>
    <name evidence="2 4" type="ORF">BDZ99DRAFT_571546</name>
</gene>
<reference evidence="2 4" key="1">
    <citation type="journal article" date="2020" name="Stud. Mycol.">
        <title>101 Dothideomycetes genomes: a test case for predicting lifestyles and emergence of pathogens.</title>
        <authorList>
            <person name="Haridas S."/>
            <person name="Albert R."/>
            <person name="Binder M."/>
            <person name="Bloem J."/>
            <person name="Labutti K."/>
            <person name="Salamov A."/>
            <person name="Andreopoulos B."/>
            <person name="Baker S."/>
            <person name="Barry K."/>
            <person name="Bills G."/>
            <person name="Bluhm B."/>
            <person name="Cannon C."/>
            <person name="Castanera R."/>
            <person name="Culley D."/>
            <person name="Daum C."/>
            <person name="Ezra D."/>
            <person name="Gonzalez J."/>
            <person name="Henrissat B."/>
            <person name="Kuo A."/>
            <person name="Liang C."/>
            <person name="Lipzen A."/>
            <person name="Lutzoni F."/>
            <person name="Magnuson J."/>
            <person name="Mondo S."/>
            <person name="Nolan M."/>
            <person name="Ohm R."/>
            <person name="Pangilinan J."/>
            <person name="Park H.-J."/>
            <person name="Ramirez L."/>
            <person name="Alfaro M."/>
            <person name="Sun H."/>
            <person name="Tritt A."/>
            <person name="Yoshinaga Y."/>
            <person name="Zwiers L.-H."/>
            <person name="Turgeon B."/>
            <person name="Goodwin S."/>
            <person name="Spatafora J."/>
            <person name="Crous P."/>
            <person name="Grigoriev I."/>
        </authorList>
    </citation>
    <scope>NUCLEOTIDE SEQUENCE</scope>
    <source>
        <strain evidence="2 4">CBS 304.34</strain>
    </source>
</reference>
<dbReference type="GeneID" id="54468995"/>
<evidence type="ECO:0000313" key="4">
    <source>
        <dbReference type="RefSeq" id="XP_033576758.1"/>
    </source>
</evidence>
<organism evidence="2">
    <name type="scientific">Mytilinidion resinicola</name>
    <dbReference type="NCBI Taxonomy" id="574789"/>
    <lineage>
        <taxon>Eukaryota</taxon>
        <taxon>Fungi</taxon>
        <taxon>Dikarya</taxon>
        <taxon>Ascomycota</taxon>
        <taxon>Pezizomycotina</taxon>
        <taxon>Dothideomycetes</taxon>
        <taxon>Pleosporomycetidae</taxon>
        <taxon>Mytilinidiales</taxon>
        <taxon>Mytilinidiaceae</taxon>
        <taxon>Mytilinidion</taxon>
    </lineage>
</organism>
<sequence>MRLHIVMVFLFGTTILAVPVSIETAKISAPAEPTDNDEYVVYPDVDRDEDVVYAYHAINDK</sequence>
<protein>
    <submittedName>
        <fullName evidence="2 4">Uncharacterized protein</fullName>
    </submittedName>
</protein>
<reference evidence="4" key="2">
    <citation type="submission" date="2020-04" db="EMBL/GenBank/DDBJ databases">
        <authorList>
            <consortium name="NCBI Genome Project"/>
        </authorList>
    </citation>
    <scope>NUCLEOTIDE SEQUENCE</scope>
    <source>
        <strain evidence="4">CBS 304.34</strain>
    </source>
</reference>
<keyword evidence="3" id="KW-1185">Reference proteome</keyword>
<feature type="chain" id="PRO_5044629232" evidence="1">
    <location>
        <begin position="18"/>
        <end position="61"/>
    </location>
</feature>
<proteinExistence type="predicted"/>
<keyword evidence="1" id="KW-0732">Signal</keyword>
<dbReference type="OrthoDB" id="3938173at2759"/>